<dbReference type="EMBL" id="CP060394">
    <property type="protein sequence ID" value="QNI32792.1"/>
    <property type="molecule type" value="Genomic_DNA"/>
</dbReference>
<dbReference type="Gene3D" id="3.40.50.1010">
    <property type="entry name" value="5'-nuclease"/>
    <property type="match status" value="1"/>
</dbReference>
<gene>
    <name evidence="1" type="ORF">H7849_01980</name>
</gene>
<dbReference type="InterPro" id="IPR029060">
    <property type="entry name" value="PIN-like_dom_sf"/>
</dbReference>
<dbReference type="KEGG" id="adin:H7849_01980"/>
<keyword evidence="2" id="KW-1185">Reference proteome</keyword>
<reference evidence="1 2" key="1">
    <citation type="submission" date="2020-08" db="EMBL/GenBank/DDBJ databases">
        <title>Edaphobacter telluris sp. nov. and Acidobacterium dinghuensis sp. nov., two acidobacteria isolated from forest soil.</title>
        <authorList>
            <person name="Fu J."/>
            <person name="Qiu L."/>
        </authorList>
    </citation>
    <scope>NUCLEOTIDE SEQUENCE [LARGE SCALE GENOMIC DNA]</scope>
    <source>
        <strain evidence="1">4Y35</strain>
    </source>
</reference>
<protein>
    <submittedName>
        <fullName evidence="1">Type II toxin-antitoxin system VapC family toxin</fullName>
    </submittedName>
</protein>
<proteinExistence type="predicted"/>
<dbReference type="CDD" id="cd09874">
    <property type="entry name" value="PIN_MT3492-like"/>
    <property type="match status" value="1"/>
</dbReference>
<dbReference type="SUPFAM" id="SSF88723">
    <property type="entry name" value="PIN domain-like"/>
    <property type="match status" value="1"/>
</dbReference>
<dbReference type="AlphaFoldDB" id="A0A7G8BJS2"/>
<sequence length="144" mass="15945">MRRTPAFWDASALVPCCVSEITTSQVRAYLHRYDPVIWWASIVEIHSALARLLRSGGLDAKAASGAHDRLARLRVGWSEIRPDEPVRDLACQLVTMYPLRAGDSLQLAAALIWCRQRPQGRTFICGDKRLGDAAEAAGFSVLQI</sequence>
<dbReference type="Proteomes" id="UP000515312">
    <property type="component" value="Chromosome"/>
</dbReference>
<evidence type="ECO:0000313" key="1">
    <source>
        <dbReference type="EMBL" id="QNI32792.1"/>
    </source>
</evidence>
<accession>A0A7G8BJS2</accession>
<evidence type="ECO:0000313" key="2">
    <source>
        <dbReference type="Proteomes" id="UP000515312"/>
    </source>
</evidence>
<organism evidence="1 2">
    <name type="scientific">Alloacidobacterium dinghuense</name>
    <dbReference type="NCBI Taxonomy" id="2763107"/>
    <lineage>
        <taxon>Bacteria</taxon>
        <taxon>Pseudomonadati</taxon>
        <taxon>Acidobacteriota</taxon>
        <taxon>Terriglobia</taxon>
        <taxon>Terriglobales</taxon>
        <taxon>Acidobacteriaceae</taxon>
        <taxon>Alloacidobacterium</taxon>
    </lineage>
</organism>
<dbReference type="RefSeq" id="WP_186743746.1">
    <property type="nucleotide sequence ID" value="NZ_CP060394.1"/>
</dbReference>
<name>A0A7G8BJS2_9BACT</name>